<name>A0ABU1YWA6_ROSSA</name>
<dbReference type="Gene3D" id="3.40.50.2020">
    <property type="match status" value="1"/>
</dbReference>
<dbReference type="CDD" id="cd06223">
    <property type="entry name" value="PRTases_typeI"/>
    <property type="match status" value="1"/>
</dbReference>
<dbReference type="InterPro" id="IPR000836">
    <property type="entry name" value="PRTase_dom"/>
</dbReference>
<accession>A0ABU1YWA6</accession>
<dbReference type="RefSeq" id="WP_310273167.1">
    <property type="nucleotide sequence ID" value="NZ_JAVDXU010000008.1"/>
</dbReference>
<dbReference type="SUPFAM" id="SSF53271">
    <property type="entry name" value="PRTase-like"/>
    <property type="match status" value="1"/>
</dbReference>
<keyword evidence="2" id="KW-1185">Reference proteome</keyword>
<reference evidence="1 2" key="1">
    <citation type="submission" date="2023-07" db="EMBL/GenBank/DDBJ databases">
        <title>Sorghum-associated microbial communities from plants grown in Nebraska, USA.</title>
        <authorList>
            <person name="Schachtman D."/>
        </authorList>
    </citation>
    <scope>NUCLEOTIDE SEQUENCE [LARGE SCALE GENOMIC DNA]</scope>
    <source>
        <strain evidence="1 2">BE314</strain>
    </source>
</reference>
<proteinExistence type="predicted"/>
<sequence>MTRTNLVGGDRPLPFTALGDYHKYWIDRDLQIRNEAFDQNHSGRILSVKNAGHPQHRRNVLHFADWIEDHISELDLDRPLELVVVPSCMANAVGAGLDAIATEVARRMKQVRYRKGSLRRTKSIPKLSAGGNRSLAVHRGSMEFRAAPTAPRVVVILDDVSTTGNSLIAAADKVRALGSDYYYATSVEAIALGKTVHD</sequence>
<comment type="caution">
    <text evidence="1">The sequence shown here is derived from an EMBL/GenBank/DDBJ whole genome shotgun (WGS) entry which is preliminary data.</text>
</comment>
<evidence type="ECO:0000313" key="2">
    <source>
        <dbReference type="Proteomes" id="UP001180453"/>
    </source>
</evidence>
<dbReference type="InterPro" id="IPR029057">
    <property type="entry name" value="PRTase-like"/>
</dbReference>
<organism evidence="1 2">
    <name type="scientific">Roseateles saccharophilus</name>
    <name type="common">Pseudomonas saccharophila</name>
    <dbReference type="NCBI Taxonomy" id="304"/>
    <lineage>
        <taxon>Bacteria</taxon>
        <taxon>Pseudomonadati</taxon>
        <taxon>Pseudomonadota</taxon>
        <taxon>Betaproteobacteria</taxon>
        <taxon>Burkholderiales</taxon>
        <taxon>Sphaerotilaceae</taxon>
        <taxon>Roseateles</taxon>
    </lineage>
</organism>
<evidence type="ECO:0000313" key="1">
    <source>
        <dbReference type="EMBL" id="MDR7273132.1"/>
    </source>
</evidence>
<protein>
    <submittedName>
        <fullName evidence="1">Amidophosphoribosyltransferase</fullName>
    </submittedName>
</protein>
<dbReference type="EMBL" id="JAVDXU010000008">
    <property type="protein sequence ID" value="MDR7273132.1"/>
    <property type="molecule type" value="Genomic_DNA"/>
</dbReference>
<gene>
    <name evidence="1" type="ORF">J2X20_005817</name>
</gene>
<dbReference type="Proteomes" id="UP001180453">
    <property type="component" value="Unassembled WGS sequence"/>
</dbReference>